<dbReference type="PANTHER" id="PTHR15905">
    <property type="entry name" value="GOLGI-ASSOCIATED KINASE 1B-RELATED"/>
    <property type="match status" value="1"/>
</dbReference>
<dbReference type="EMBL" id="JABFDY010000005">
    <property type="protein sequence ID" value="KAF7706928.1"/>
    <property type="molecule type" value="Genomic_DNA"/>
</dbReference>
<keyword evidence="5 6" id="KW-0472">Membrane</keyword>
<organism evidence="7 8">
    <name type="scientific">Silurus meridionalis</name>
    <name type="common">Southern catfish</name>
    <name type="synonym">Silurus soldatovi meridionalis</name>
    <dbReference type="NCBI Taxonomy" id="175797"/>
    <lineage>
        <taxon>Eukaryota</taxon>
        <taxon>Metazoa</taxon>
        <taxon>Chordata</taxon>
        <taxon>Craniata</taxon>
        <taxon>Vertebrata</taxon>
        <taxon>Euteleostomi</taxon>
        <taxon>Actinopterygii</taxon>
        <taxon>Neopterygii</taxon>
        <taxon>Teleostei</taxon>
        <taxon>Ostariophysi</taxon>
        <taxon>Siluriformes</taxon>
        <taxon>Siluridae</taxon>
        <taxon>Silurus</taxon>
    </lineage>
</organism>
<evidence type="ECO:0000256" key="4">
    <source>
        <dbReference type="ARBA" id="ARBA00023034"/>
    </source>
</evidence>
<dbReference type="InterPro" id="IPR029207">
    <property type="entry name" value="FAM198"/>
</dbReference>
<sequence>MGISVGKAADKAVDEAVGKAADGVVGGVVGKAADGAVSGAMGISVGKAADKAVDGAVGKAVGGAAGEASDGVVGGVVGRSVSKAADEAVDGAADGAASGAVGSSVGVEAHFSVCCESDTGCCYCRSLCSGLQFPAFRLQTTENETKPTRRYPSHVLMEKHLSRPGRSAHTILHLTCLSFWRLLRACWRFSRSRTAFLLTFACLIYLFCLELWISRIDHDQNLTKGRRLILERIPVSPSPTHSNVVYITLKSKRQKPAILRATLHPKTRRKKVRNLKNLSRDTVHHYGEETLMHAKSREAWRQLLYSFKPGKFNVFDNGNDDDRSSIRIYSQKAPPWFSQADIETMRFLSKCKIGRVKILEPENAPPVLLFKRTRGFNQSSDLAGECEGQCGVIKRPEDMSEVFAFHLDRVLGLNRSLVTISRRFQALDGQLCPVTLYDPSVVPVPESRSGSLSWSWYQESLRYLCWQRGVPKPKQSCSSLHHQEWSKVTLFDFLLQNHQRLDRNCCGFRPRPQDSCVQFGYHTQCSNVDSLQISHIVHRKSAPRRMVYINNNAFFDRDEENLDFRLLEGIKEQNLLQSLFMDEQFWENQGGRRGIDKLIDVIERRARVLLRYINAHGIELTAMKP</sequence>
<comment type="caution">
    <text evidence="7">The sequence shown here is derived from an EMBL/GenBank/DDBJ whole genome shotgun (WGS) entry which is preliminary data.</text>
</comment>
<feature type="transmembrane region" description="Helical" evidence="6">
    <location>
        <begin position="195"/>
        <end position="213"/>
    </location>
</feature>
<dbReference type="GO" id="GO:0005794">
    <property type="term" value="C:Golgi apparatus"/>
    <property type="evidence" value="ECO:0007669"/>
    <property type="project" value="UniProtKB-SubCell"/>
</dbReference>
<reference evidence="7" key="1">
    <citation type="submission" date="2020-08" db="EMBL/GenBank/DDBJ databases">
        <title>Chromosome-level assembly of Southern catfish (Silurus meridionalis) provides insights into visual adaptation to the nocturnal and benthic lifestyles.</title>
        <authorList>
            <person name="Zhang Y."/>
            <person name="Wang D."/>
            <person name="Peng Z."/>
        </authorList>
    </citation>
    <scope>NUCLEOTIDE SEQUENCE</scope>
    <source>
        <strain evidence="7">SWU-2019-XX</strain>
        <tissue evidence="7">Muscle</tissue>
    </source>
</reference>
<accession>A0A8T0BIP3</accession>
<evidence type="ECO:0000256" key="2">
    <source>
        <dbReference type="ARBA" id="ARBA00004555"/>
    </source>
</evidence>
<evidence type="ECO:0008006" key="9">
    <source>
        <dbReference type="Google" id="ProtNLM"/>
    </source>
</evidence>
<evidence type="ECO:0000256" key="5">
    <source>
        <dbReference type="ARBA" id="ARBA00023136"/>
    </source>
</evidence>
<dbReference type="Pfam" id="PF15051">
    <property type="entry name" value="FAM198"/>
    <property type="match status" value="1"/>
</dbReference>
<keyword evidence="6" id="KW-0812">Transmembrane</keyword>
<keyword evidence="8" id="KW-1185">Reference proteome</keyword>
<dbReference type="AlphaFoldDB" id="A0A8T0BIP3"/>
<protein>
    <recommendedName>
        <fullName evidence="9">Golgi-associated kinase 1B</fullName>
    </recommendedName>
</protein>
<proteinExistence type="inferred from homology"/>
<evidence type="ECO:0000256" key="1">
    <source>
        <dbReference type="ARBA" id="ARBA00004308"/>
    </source>
</evidence>
<name>A0A8T0BIP3_SILME</name>
<comment type="subcellular location">
    <subcellularLocation>
        <location evidence="1">Endomembrane system</location>
    </subcellularLocation>
    <subcellularLocation>
        <location evidence="2">Golgi apparatus</location>
    </subcellularLocation>
</comment>
<dbReference type="PANTHER" id="PTHR15905:SF1">
    <property type="entry name" value="GOLGI-ASSOCIATED KINASE 1B"/>
    <property type="match status" value="1"/>
</dbReference>
<evidence type="ECO:0000313" key="8">
    <source>
        <dbReference type="Proteomes" id="UP000606274"/>
    </source>
</evidence>
<comment type="similarity">
    <text evidence="3">Belongs to the GASK family.</text>
</comment>
<keyword evidence="4" id="KW-0333">Golgi apparatus</keyword>
<evidence type="ECO:0000256" key="3">
    <source>
        <dbReference type="ARBA" id="ARBA00007691"/>
    </source>
</evidence>
<keyword evidence="6" id="KW-1133">Transmembrane helix</keyword>
<gene>
    <name evidence="7" type="ORF">HF521_018146</name>
</gene>
<dbReference type="Proteomes" id="UP000606274">
    <property type="component" value="Unassembled WGS sequence"/>
</dbReference>
<evidence type="ECO:0000313" key="7">
    <source>
        <dbReference type="EMBL" id="KAF7706928.1"/>
    </source>
</evidence>
<evidence type="ECO:0000256" key="6">
    <source>
        <dbReference type="SAM" id="Phobius"/>
    </source>
</evidence>